<comment type="caution">
    <text evidence="1">The sequence shown here is derived from an EMBL/GenBank/DDBJ whole genome shotgun (WGS) entry which is preliminary data.</text>
</comment>
<organism evidence="1 2">
    <name type="scientific">Aquibacillus koreensis</name>
    <dbReference type="NCBI Taxonomy" id="279446"/>
    <lineage>
        <taxon>Bacteria</taxon>
        <taxon>Bacillati</taxon>
        <taxon>Bacillota</taxon>
        <taxon>Bacilli</taxon>
        <taxon>Bacillales</taxon>
        <taxon>Bacillaceae</taxon>
        <taxon>Aquibacillus</taxon>
    </lineage>
</organism>
<accession>A0A9X3WL79</accession>
<dbReference type="EMBL" id="JAMQJZ010000006">
    <property type="protein sequence ID" value="MDC3420750.1"/>
    <property type="molecule type" value="Genomic_DNA"/>
</dbReference>
<evidence type="ECO:0000313" key="2">
    <source>
        <dbReference type="Proteomes" id="UP001145072"/>
    </source>
</evidence>
<evidence type="ECO:0000313" key="1">
    <source>
        <dbReference type="EMBL" id="MDC3420750.1"/>
    </source>
</evidence>
<protein>
    <submittedName>
        <fullName evidence="1">Uncharacterized protein</fullName>
    </submittedName>
</protein>
<sequence length="100" mass="11652">MFLQEVSNMKVFSQLSLKHVEDRLIITAEFPKAFLRQNRLQQPFLYVSLYVRGGAIIKIIDEGTAELYSPSKKEFAPETYKQIIQFAMEHAPQFKNKAKK</sequence>
<keyword evidence="2" id="KW-1185">Reference proteome</keyword>
<dbReference type="RefSeq" id="WP_259865561.1">
    <property type="nucleotide sequence ID" value="NZ_JAMQJZ010000006.1"/>
</dbReference>
<gene>
    <name evidence="1" type="ORF">NC661_10255</name>
</gene>
<dbReference type="Proteomes" id="UP001145072">
    <property type="component" value="Unassembled WGS sequence"/>
</dbReference>
<reference evidence="1" key="1">
    <citation type="submission" date="2022-06" db="EMBL/GenBank/DDBJ databases">
        <title>Aquibacillus sp. a new bacterium isolated from soil saline samples.</title>
        <authorList>
            <person name="Galisteo C."/>
            <person name="De La Haba R."/>
            <person name="Sanchez-Porro C."/>
            <person name="Ventosa A."/>
        </authorList>
    </citation>
    <scope>NUCLEOTIDE SEQUENCE</scope>
    <source>
        <strain evidence="1">JCM 12387</strain>
    </source>
</reference>
<proteinExistence type="predicted"/>
<dbReference type="AlphaFoldDB" id="A0A9X3WL79"/>
<name>A0A9X3WL79_9BACI</name>